<dbReference type="GO" id="GO:0006281">
    <property type="term" value="P:DNA repair"/>
    <property type="evidence" value="ECO:0007669"/>
    <property type="project" value="UniProtKB-KW"/>
</dbReference>
<evidence type="ECO:0000256" key="4">
    <source>
        <dbReference type="ARBA" id="ARBA00023125"/>
    </source>
</evidence>
<keyword evidence="4" id="KW-0238">DNA-binding</keyword>
<accession>A0A2M6NZV0</accession>
<dbReference type="CDD" id="cd04488">
    <property type="entry name" value="RecG_wedge_OBF"/>
    <property type="match status" value="1"/>
</dbReference>
<dbReference type="SMART" id="SM00487">
    <property type="entry name" value="DEXDc"/>
    <property type="match status" value="1"/>
</dbReference>
<organism evidence="7 8">
    <name type="scientific">Candidatus Magasanikbacteria bacterium CG10_big_fil_rev_8_21_14_0_10_38_6</name>
    <dbReference type="NCBI Taxonomy" id="1974647"/>
    <lineage>
        <taxon>Bacteria</taxon>
        <taxon>Candidatus Magasanikiibacteriota</taxon>
    </lineage>
</organism>
<dbReference type="InterPro" id="IPR033454">
    <property type="entry name" value="RecG_wedge"/>
</dbReference>
<evidence type="ECO:0000256" key="5">
    <source>
        <dbReference type="ARBA" id="ARBA00023204"/>
    </source>
</evidence>
<keyword evidence="3 7" id="KW-0067">ATP-binding</keyword>
<dbReference type="AlphaFoldDB" id="A0A2M6NZV0"/>
<dbReference type="PANTHER" id="PTHR47964:SF1">
    <property type="entry name" value="ATP-DEPENDENT DNA HELICASE HOMOLOG RECG, CHLOROPLASTIC"/>
    <property type="match status" value="1"/>
</dbReference>
<dbReference type="GO" id="GO:0016787">
    <property type="term" value="F:hydrolase activity"/>
    <property type="evidence" value="ECO:0007669"/>
    <property type="project" value="UniProtKB-KW"/>
</dbReference>
<dbReference type="Gene3D" id="2.40.50.140">
    <property type="entry name" value="Nucleic acid-binding proteins"/>
    <property type="match status" value="1"/>
</dbReference>
<evidence type="ECO:0000313" key="8">
    <source>
        <dbReference type="Proteomes" id="UP000228528"/>
    </source>
</evidence>
<dbReference type="Pfam" id="PF17191">
    <property type="entry name" value="RecG_wedge"/>
    <property type="match status" value="1"/>
</dbReference>
<dbReference type="Gene3D" id="1.10.150.20">
    <property type="entry name" value="5' to 3' exonuclease, C-terminal subdomain"/>
    <property type="match status" value="1"/>
</dbReference>
<keyword evidence="1" id="KW-0227">DNA damage</keyword>
<evidence type="ECO:0000256" key="3">
    <source>
        <dbReference type="ARBA" id="ARBA00022806"/>
    </source>
</evidence>
<dbReference type="CDD" id="cd17992">
    <property type="entry name" value="DEXHc_RecG"/>
    <property type="match status" value="1"/>
</dbReference>
<dbReference type="Proteomes" id="UP000228528">
    <property type="component" value="Unassembled WGS sequence"/>
</dbReference>
<name>A0A2M6NZV0_9BACT</name>
<evidence type="ECO:0000259" key="6">
    <source>
        <dbReference type="PROSITE" id="PS51192"/>
    </source>
</evidence>
<comment type="caution">
    <text evidence="7">The sequence shown here is derived from an EMBL/GenBank/DDBJ whole genome shotgun (WGS) entry which is preliminary data.</text>
</comment>
<dbReference type="InterPro" id="IPR047112">
    <property type="entry name" value="RecG/Mfd"/>
</dbReference>
<keyword evidence="3 7" id="KW-0347">Helicase</keyword>
<dbReference type="InterPro" id="IPR012340">
    <property type="entry name" value="NA-bd_OB-fold"/>
</dbReference>
<dbReference type="PROSITE" id="PS51192">
    <property type="entry name" value="HELICASE_ATP_BIND_1"/>
    <property type="match status" value="1"/>
</dbReference>
<dbReference type="SUPFAM" id="SSF50249">
    <property type="entry name" value="Nucleic acid-binding proteins"/>
    <property type="match status" value="1"/>
</dbReference>
<dbReference type="SUPFAM" id="SSF52540">
    <property type="entry name" value="P-loop containing nucleoside triphosphate hydrolases"/>
    <property type="match status" value="1"/>
</dbReference>
<evidence type="ECO:0000256" key="1">
    <source>
        <dbReference type="ARBA" id="ARBA00022763"/>
    </source>
</evidence>
<dbReference type="EMBL" id="PFBW01000202">
    <property type="protein sequence ID" value="PIR76996.1"/>
    <property type="molecule type" value="Genomic_DNA"/>
</dbReference>
<reference evidence="8" key="1">
    <citation type="submission" date="2017-09" db="EMBL/GenBank/DDBJ databases">
        <title>Depth-based differentiation of microbial function through sediment-hosted aquifers and enrichment of novel symbionts in the deep terrestrial subsurface.</title>
        <authorList>
            <person name="Probst A.J."/>
            <person name="Ladd B."/>
            <person name="Jarett J.K."/>
            <person name="Geller-Mcgrath D.E."/>
            <person name="Sieber C.M.K."/>
            <person name="Emerson J.B."/>
            <person name="Anantharaman K."/>
            <person name="Thomas B.C."/>
            <person name="Malmstrom R."/>
            <person name="Stieglmeier M."/>
            <person name="Klingl A."/>
            <person name="Woyke T."/>
            <person name="Ryan C.M."/>
            <person name="Banfield J.F."/>
        </authorList>
    </citation>
    <scope>NUCLEOTIDE SEQUENCE [LARGE SCALE GENOMIC DNA]</scope>
</reference>
<dbReference type="Pfam" id="PF00270">
    <property type="entry name" value="DEAD"/>
    <property type="match status" value="1"/>
</dbReference>
<feature type="domain" description="Helicase ATP-binding" evidence="6">
    <location>
        <begin position="274"/>
        <end position="449"/>
    </location>
</feature>
<sequence>MNLNTKVTQLKGVGNVFAKRLHKLGIHTAEDLLFHFPFRYEDYSKTIPIEELQEGQQVTIKAKIEIINTRRSPRKRTLLTEAVIADDTDQMKIVWFGQPYIKNVLSVGDMVYFSGKVQMGMLGKEMISPTYEKIQTGKETTHTARIVPMYPLTLGITQKQLRAIITQVIPLADQTTDWLPESILDQTDLIALPAAMKAIHFPETNEELSVAEKRLKFDELFLRQLRAERIRQSIKQATATQIPFDEEAMKQFVSTLPFILTKDQKVAAWEIFQDMQKPSPMNRLLEGDVGVGKTVVAAMAIKQVIDSGYQAALMAPTEILATQHFASIKKLLPDKRIVLLTGSTLRENNTEEHKKTKKQKRQDMLEALSIGGIDLIIGTHALLTEGVLFHNLALVIVDEQHRFGVEQRKTIRNKSGDPNTMPHFLSMTATPIPRSFALTVYGDLDLSIIRQKPVGRKDIKTRVVEPKN</sequence>
<proteinExistence type="predicted"/>
<evidence type="ECO:0000313" key="7">
    <source>
        <dbReference type="EMBL" id="PIR76996.1"/>
    </source>
</evidence>
<gene>
    <name evidence="7" type="ORF">COU30_04790</name>
</gene>
<dbReference type="InterPro" id="IPR027417">
    <property type="entry name" value="P-loop_NTPase"/>
</dbReference>
<dbReference type="InterPro" id="IPR014001">
    <property type="entry name" value="Helicase_ATP-bd"/>
</dbReference>
<keyword evidence="3 7" id="KW-0547">Nucleotide-binding</keyword>
<feature type="non-terminal residue" evidence="7">
    <location>
        <position position="468"/>
    </location>
</feature>
<dbReference type="InterPro" id="IPR011545">
    <property type="entry name" value="DEAD/DEAH_box_helicase_dom"/>
</dbReference>
<dbReference type="GO" id="GO:0003677">
    <property type="term" value="F:DNA binding"/>
    <property type="evidence" value="ECO:0007669"/>
    <property type="project" value="UniProtKB-KW"/>
</dbReference>
<dbReference type="Gene3D" id="3.40.50.300">
    <property type="entry name" value="P-loop containing nucleotide triphosphate hydrolases"/>
    <property type="match status" value="1"/>
</dbReference>
<dbReference type="PANTHER" id="PTHR47964">
    <property type="entry name" value="ATP-DEPENDENT DNA HELICASE HOMOLOG RECG, CHLOROPLASTIC"/>
    <property type="match status" value="1"/>
</dbReference>
<keyword evidence="5" id="KW-0234">DNA repair</keyword>
<dbReference type="GO" id="GO:0005524">
    <property type="term" value="F:ATP binding"/>
    <property type="evidence" value="ECO:0007669"/>
    <property type="project" value="InterPro"/>
</dbReference>
<protein>
    <submittedName>
        <fullName evidence="7">DNA helicase RecG</fullName>
    </submittedName>
</protein>
<keyword evidence="2" id="KW-0378">Hydrolase</keyword>
<evidence type="ECO:0000256" key="2">
    <source>
        <dbReference type="ARBA" id="ARBA00022801"/>
    </source>
</evidence>
<dbReference type="GO" id="GO:0003678">
    <property type="term" value="F:DNA helicase activity"/>
    <property type="evidence" value="ECO:0007669"/>
    <property type="project" value="TreeGrafter"/>
</dbReference>